<sequence length="82" mass="9295">MMTLKYILMSWSQTASAVVYPFYEIPLALLVFHEWAALLNSLQVIFLPGMFDIRCGFIHLFDCQSSLSIIPGLKTRSGHTTI</sequence>
<dbReference type="AlphaFoldDB" id="Q9PB59"/>
<dbReference type="Proteomes" id="UP000000812">
    <property type="component" value="Chromosome"/>
</dbReference>
<dbReference type="EMBL" id="AE003849">
    <property type="protein sequence ID" value="AAF85084.1"/>
    <property type="molecule type" value="Genomic_DNA"/>
</dbReference>
<gene>
    <name evidence="1" type="ordered locus">XF_2285</name>
</gene>
<dbReference type="HOGENOM" id="CLU_2557548_0_0_6"/>
<accession>Q9PB59</accession>
<protein>
    <submittedName>
        <fullName evidence="1">Uncharacterized protein</fullName>
    </submittedName>
</protein>
<organism evidence="1 2">
    <name type="scientific">Xylella fastidiosa (strain 9a5c)</name>
    <dbReference type="NCBI Taxonomy" id="160492"/>
    <lineage>
        <taxon>Bacteria</taxon>
        <taxon>Pseudomonadati</taxon>
        <taxon>Pseudomonadota</taxon>
        <taxon>Gammaproteobacteria</taxon>
        <taxon>Lysobacterales</taxon>
        <taxon>Lysobacteraceae</taxon>
        <taxon>Xylella</taxon>
    </lineage>
</organism>
<proteinExistence type="predicted"/>
<evidence type="ECO:0000313" key="1">
    <source>
        <dbReference type="EMBL" id="AAF85084.1"/>
    </source>
</evidence>
<name>Q9PB59_XYLFA</name>
<dbReference type="PIR" id="D82577">
    <property type="entry name" value="D82577"/>
</dbReference>
<evidence type="ECO:0000313" key="2">
    <source>
        <dbReference type="Proteomes" id="UP000000812"/>
    </source>
</evidence>
<dbReference type="KEGG" id="xfa:XF_2285"/>
<reference evidence="1 2" key="1">
    <citation type="journal article" date="2000" name="Nature">
        <title>The genome sequence of the plant pathogen Xylella fastidiosa.</title>
        <authorList>
            <person name="Simpson A.J."/>
            <person name="Reinach F.C."/>
            <person name="Arruda P."/>
            <person name="Abreu F.A."/>
            <person name="Acencio M."/>
            <person name="Alvarenga R."/>
            <person name="Alves L.M."/>
            <person name="Araya J.E."/>
            <person name="Baia G.S."/>
            <person name="Baptista C.S."/>
            <person name="Barros M.H."/>
            <person name="Bonaccorsi E.D."/>
            <person name="Bordin S."/>
            <person name="Bove J.M."/>
            <person name="Briones M.R."/>
            <person name="Bueno M.R."/>
            <person name="Camargo A.A."/>
            <person name="Camargo L.E."/>
            <person name="Carraro D.M."/>
            <person name="Carrer H."/>
            <person name="Colauto N.B."/>
            <person name="Colombo C."/>
            <person name="Costa F.F."/>
            <person name="Costa M.C."/>
            <person name="Costa-Neto C.M."/>
            <person name="Coutinho L.L."/>
            <person name="Cristofani M."/>
            <person name="Dias-Neto E."/>
            <person name="Docena C."/>
            <person name="El-Dorry H."/>
            <person name="Facincani A.P."/>
            <person name="Ferreira A.J."/>
            <person name="Ferreira V.C."/>
            <person name="Ferro J.A."/>
            <person name="Fraga J.S."/>
            <person name="Franca S.C."/>
            <person name="Franco M.C."/>
            <person name="Frohme M."/>
            <person name="Furlan L.R."/>
            <person name="Garnier M."/>
            <person name="Goldman G.H."/>
            <person name="Goldman M.H."/>
            <person name="Gomes S.L."/>
            <person name="Gruber A."/>
            <person name="Ho P.L."/>
            <person name="Hoheisel J.D."/>
            <person name="Junqueira M.L."/>
            <person name="Kemper E.L."/>
            <person name="Kitajima J.P."/>
            <person name="Krieger J.E."/>
            <person name="Kuramae E.E."/>
            <person name="Laigret F."/>
            <person name="Lambais M.R."/>
            <person name="Leite L.C."/>
            <person name="Lemos E.G."/>
            <person name="Lemos M.V."/>
            <person name="Lopes S.A."/>
            <person name="Lopes C.R."/>
            <person name="Machado J.A."/>
            <person name="Machado M.A."/>
            <person name="Madeira A.M."/>
            <person name="Madeira H.M."/>
            <person name="Marino C.L."/>
            <person name="Marques M.V."/>
            <person name="Martins E.A."/>
            <person name="Martins E.M."/>
            <person name="Matsukuma A.Y."/>
            <person name="Menck C.F."/>
            <person name="Miracca E.C."/>
            <person name="Miyaki C.Y."/>
            <person name="Monteriro-Vitorello C.B."/>
            <person name="Moon D.H."/>
            <person name="Nagai M.A."/>
            <person name="Nascimento A.L."/>
            <person name="Netto L.E."/>
            <person name="Nhani A.Jr."/>
            <person name="Nobrega F.G."/>
            <person name="Nunes L.R."/>
            <person name="Oliveira M.A."/>
            <person name="de Oliveira M.C."/>
            <person name="de Oliveira R.C."/>
            <person name="Palmieri D.A."/>
            <person name="Paris A."/>
            <person name="Peixoto B.R."/>
            <person name="Pereira G.A."/>
            <person name="Pereira H.A.Jr."/>
            <person name="Pesquero J.B."/>
            <person name="Quaggio R.B."/>
            <person name="Roberto P.G."/>
            <person name="Rodrigues V."/>
            <person name="de M Rosa A.J."/>
            <person name="de Rosa V.E.Jr."/>
            <person name="de Sa R.G."/>
            <person name="Santelli R.V."/>
            <person name="Sawasaki H.E."/>
            <person name="da Silva A.C."/>
            <person name="da Silva A.M."/>
            <person name="da Silva F.R."/>
            <person name="da Silva W.A.Jr."/>
            <person name="da Silveira J.F."/>
            <person name="Silvestri M.L."/>
            <person name="Siqueira W.J."/>
            <person name="de Souza A.A."/>
            <person name="de Souza A.P."/>
            <person name="Terenzi M.F."/>
            <person name="Truffi D."/>
            <person name="Tsai S.M."/>
            <person name="Tsuhako M.H."/>
            <person name="Vallada H."/>
            <person name="Van Sluys M.A."/>
            <person name="Verjovski-Almeida S."/>
            <person name="Vettore A.L."/>
            <person name="Zago M.A."/>
            <person name="Zatz M."/>
            <person name="Meidanis J."/>
            <person name="Setubal J.C."/>
        </authorList>
    </citation>
    <scope>NUCLEOTIDE SEQUENCE [LARGE SCALE GENOMIC DNA]</scope>
    <source>
        <strain evidence="1 2">9a5c</strain>
    </source>
</reference>